<dbReference type="Proteomes" id="UP000011518">
    <property type="component" value="Unassembled WGS sequence"/>
</dbReference>
<reference evidence="2" key="1">
    <citation type="submission" date="2012-07" db="EMBL/GenBank/DDBJ databases">
        <title>Genome of the Chinese tree shrew, a rising model animal genetically related to primates.</title>
        <authorList>
            <person name="Zhang G."/>
            <person name="Fan Y."/>
            <person name="Yao Y."/>
            <person name="Huang Z."/>
        </authorList>
    </citation>
    <scope>NUCLEOTIDE SEQUENCE [LARGE SCALE GENOMIC DNA]</scope>
</reference>
<proteinExistence type="predicted"/>
<accession>L9KPD8</accession>
<dbReference type="InParanoid" id="L9KPD8"/>
<protein>
    <submittedName>
        <fullName evidence="1">Uncharacterized protein</fullName>
    </submittedName>
</protein>
<dbReference type="EMBL" id="KB320739">
    <property type="protein sequence ID" value="ELW64339.1"/>
    <property type="molecule type" value="Genomic_DNA"/>
</dbReference>
<reference evidence="2" key="2">
    <citation type="journal article" date="2013" name="Nat. Commun.">
        <title>Genome of the Chinese tree shrew.</title>
        <authorList>
            <person name="Fan Y."/>
            <person name="Huang Z.Y."/>
            <person name="Cao C.C."/>
            <person name="Chen C.S."/>
            <person name="Chen Y.X."/>
            <person name="Fan D.D."/>
            <person name="He J."/>
            <person name="Hou H.L."/>
            <person name="Hu L."/>
            <person name="Hu X.T."/>
            <person name="Jiang X.T."/>
            <person name="Lai R."/>
            <person name="Lang Y.S."/>
            <person name="Liang B."/>
            <person name="Liao S.G."/>
            <person name="Mu D."/>
            <person name="Ma Y.Y."/>
            <person name="Niu Y.Y."/>
            <person name="Sun X.Q."/>
            <person name="Xia J.Q."/>
            <person name="Xiao J."/>
            <person name="Xiong Z.Q."/>
            <person name="Xu L."/>
            <person name="Yang L."/>
            <person name="Zhang Y."/>
            <person name="Zhao W."/>
            <person name="Zhao X.D."/>
            <person name="Zheng Y.T."/>
            <person name="Zhou J.M."/>
            <person name="Zhu Y.B."/>
            <person name="Zhang G.J."/>
            <person name="Wang J."/>
            <person name="Yao Y.G."/>
        </authorList>
    </citation>
    <scope>NUCLEOTIDE SEQUENCE [LARGE SCALE GENOMIC DNA]</scope>
</reference>
<evidence type="ECO:0000313" key="2">
    <source>
        <dbReference type="Proteomes" id="UP000011518"/>
    </source>
</evidence>
<keyword evidence="2" id="KW-1185">Reference proteome</keyword>
<name>L9KPD8_TUPCH</name>
<dbReference type="AlphaFoldDB" id="L9KPD8"/>
<sequence length="214" mass="22682">MESARNRSGPLSRPPCSVMPQGCCVCALKASLGHGHGQGTEARALWKKKVLCESEVPQAAPSPSALMLCAAAVGLVAVGKWERCRIQLFSGEAVRYRASPALCQAFTALPLAVLWKVCPSSAVTPHFLVVIQHFLHGRNGYEHTDFGSLGHKPTASVTQAISRQFIPAVHDHSNDDPLQGGGTTVEKLVAEGQAGSTAMTGQAQLGYVINEEQD</sequence>
<organism evidence="1 2">
    <name type="scientific">Tupaia chinensis</name>
    <name type="common">Chinese tree shrew</name>
    <name type="synonym">Tupaia belangeri chinensis</name>
    <dbReference type="NCBI Taxonomy" id="246437"/>
    <lineage>
        <taxon>Eukaryota</taxon>
        <taxon>Metazoa</taxon>
        <taxon>Chordata</taxon>
        <taxon>Craniata</taxon>
        <taxon>Vertebrata</taxon>
        <taxon>Euteleostomi</taxon>
        <taxon>Mammalia</taxon>
        <taxon>Eutheria</taxon>
        <taxon>Euarchontoglires</taxon>
        <taxon>Scandentia</taxon>
        <taxon>Tupaiidae</taxon>
        <taxon>Tupaia</taxon>
    </lineage>
</organism>
<evidence type="ECO:0000313" key="1">
    <source>
        <dbReference type="EMBL" id="ELW64339.1"/>
    </source>
</evidence>
<gene>
    <name evidence="1" type="ORF">TREES_T100001558</name>
</gene>